<gene>
    <name evidence="6" type="ORF">DFR50_1478</name>
</gene>
<keyword evidence="7" id="KW-1185">Reference proteome</keyword>
<evidence type="ECO:0000259" key="4">
    <source>
        <dbReference type="PROSITE" id="PS50042"/>
    </source>
</evidence>
<dbReference type="PROSITE" id="PS51063">
    <property type="entry name" value="HTH_CRP_2"/>
    <property type="match status" value="1"/>
</dbReference>
<dbReference type="SUPFAM" id="SSF51206">
    <property type="entry name" value="cAMP-binding domain-like"/>
    <property type="match status" value="1"/>
</dbReference>
<feature type="domain" description="HTH crp-type" evidence="5">
    <location>
        <begin position="150"/>
        <end position="218"/>
    </location>
</feature>
<keyword evidence="1" id="KW-0805">Transcription regulation</keyword>
<feature type="domain" description="Cyclic nucleotide-binding" evidence="4">
    <location>
        <begin position="16"/>
        <end position="120"/>
    </location>
</feature>
<evidence type="ECO:0000256" key="1">
    <source>
        <dbReference type="ARBA" id="ARBA00023015"/>
    </source>
</evidence>
<dbReference type="Pfam" id="PF00027">
    <property type="entry name" value="cNMP_binding"/>
    <property type="match status" value="1"/>
</dbReference>
<dbReference type="RefSeq" id="WP_245428187.1">
    <property type="nucleotide sequence ID" value="NZ_QNRK01000047.1"/>
</dbReference>
<dbReference type="PANTHER" id="PTHR24567:SF74">
    <property type="entry name" value="HTH-TYPE TRANSCRIPTIONAL REGULATOR ARCR"/>
    <property type="match status" value="1"/>
</dbReference>
<dbReference type="PROSITE" id="PS50042">
    <property type="entry name" value="CNMP_BINDING_3"/>
    <property type="match status" value="1"/>
</dbReference>
<dbReference type="PANTHER" id="PTHR24567">
    <property type="entry name" value="CRP FAMILY TRANSCRIPTIONAL REGULATORY PROTEIN"/>
    <property type="match status" value="1"/>
</dbReference>
<dbReference type="Proteomes" id="UP000253529">
    <property type="component" value="Unassembled WGS sequence"/>
</dbReference>
<name>A0A366EKU6_9HYPH</name>
<comment type="caution">
    <text evidence="6">The sequence shown here is derived from an EMBL/GenBank/DDBJ whole genome shotgun (WGS) entry which is preliminary data.</text>
</comment>
<dbReference type="Pfam" id="PF13545">
    <property type="entry name" value="HTH_Crp_2"/>
    <property type="match status" value="1"/>
</dbReference>
<dbReference type="InterPro" id="IPR000595">
    <property type="entry name" value="cNMP-bd_dom"/>
</dbReference>
<dbReference type="InterPro" id="IPR018490">
    <property type="entry name" value="cNMP-bd_dom_sf"/>
</dbReference>
<protein>
    <submittedName>
        <fullName evidence="6">CRP-like cAMP-binding protein</fullName>
    </submittedName>
</protein>
<dbReference type="CDD" id="cd00038">
    <property type="entry name" value="CAP_ED"/>
    <property type="match status" value="1"/>
</dbReference>
<dbReference type="EMBL" id="QNRK01000047">
    <property type="protein sequence ID" value="RBP03037.1"/>
    <property type="molecule type" value="Genomic_DNA"/>
</dbReference>
<dbReference type="GO" id="GO:0003677">
    <property type="term" value="F:DNA binding"/>
    <property type="evidence" value="ECO:0007669"/>
    <property type="project" value="UniProtKB-KW"/>
</dbReference>
<evidence type="ECO:0000313" key="7">
    <source>
        <dbReference type="Proteomes" id="UP000253529"/>
    </source>
</evidence>
<evidence type="ECO:0000259" key="5">
    <source>
        <dbReference type="PROSITE" id="PS51063"/>
    </source>
</evidence>
<keyword evidence="3" id="KW-0804">Transcription</keyword>
<dbReference type="GO" id="GO:0005829">
    <property type="term" value="C:cytosol"/>
    <property type="evidence" value="ECO:0007669"/>
    <property type="project" value="TreeGrafter"/>
</dbReference>
<dbReference type="AlphaFoldDB" id="A0A366EKU6"/>
<dbReference type="InterPro" id="IPR050397">
    <property type="entry name" value="Env_Response_Regulators"/>
</dbReference>
<accession>A0A366EKU6</accession>
<keyword evidence="2" id="KW-0238">DNA-binding</keyword>
<dbReference type="SMART" id="SM00100">
    <property type="entry name" value="cNMP"/>
    <property type="match status" value="1"/>
</dbReference>
<dbReference type="SUPFAM" id="SSF46785">
    <property type="entry name" value="Winged helix' DNA-binding domain"/>
    <property type="match status" value="1"/>
</dbReference>
<organism evidence="6 7">
    <name type="scientific">Roseiarcus fermentans</name>
    <dbReference type="NCBI Taxonomy" id="1473586"/>
    <lineage>
        <taxon>Bacteria</taxon>
        <taxon>Pseudomonadati</taxon>
        <taxon>Pseudomonadota</taxon>
        <taxon>Alphaproteobacteria</taxon>
        <taxon>Hyphomicrobiales</taxon>
        <taxon>Roseiarcaceae</taxon>
        <taxon>Roseiarcus</taxon>
    </lineage>
</organism>
<dbReference type="InterPro" id="IPR012318">
    <property type="entry name" value="HTH_CRP"/>
</dbReference>
<dbReference type="Gene3D" id="1.10.10.10">
    <property type="entry name" value="Winged helix-like DNA-binding domain superfamily/Winged helix DNA-binding domain"/>
    <property type="match status" value="1"/>
</dbReference>
<reference evidence="6 7" key="1">
    <citation type="submission" date="2018-06" db="EMBL/GenBank/DDBJ databases">
        <title>Genomic Encyclopedia of Type Strains, Phase IV (KMG-IV): sequencing the most valuable type-strain genomes for metagenomic binning, comparative biology and taxonomic classification.</title>
        <authorList>
            <person name="Goeker M."/>
        </authorList>
    </citation>
    <scope>NUCLEOTIDE SEQUENCE [LARGE SCALE GENOMIC DNA]</scope>
    <source>
        <strain evidence="6 7">DSM 24875</strain>
    </source>
</reference>
<dbReference type="InterPro" id="IPR036390">
    <property type="entry name" value="WH_DNA-bd_sf"/>
</dbReference>
<dbReference type="GO" id="GO:0003700">
    <property type="term" value="F:DNA-binding transcription factor activity"/>
    <property type="evidence" value="ECO:0007669"/>
    <property type="project" value="TreeGrafter"/>
</dbReference>
<dbReference type="SMART" id="SM00419">
    <property type="entry name" value="HTH_CRP"/>
    <property type="match status" value="1"/>
</dbReference>
<sequence>MGLSDPDWDIVMRAPLFKAMGATITRAMIGDRGPKTYGRGERVFDEGDPADGFFCLIEGWAKLYRLREDGEEVVVAIFSAGETFAEVAMFLGGRFPAGCEAVSPARILKIDAAKLRRAVMDQPQLAFDMLAAASMRLRQLVDEIEHLKARSAPQRIADFFVRQAAATSGPARIALPYEKALIASRLGMKPESFSRALGKLAGLGVAVERESVSIADVARLAAFAVG</sequence>
<dbReference type="Gene3D" id="2.60.120.10">
    <property type="entry name" value="Jelly Rolls"/>
    <property type="match status" value="1"/>
</dbReference>
<evidence type="ECO:0000256" key="3">
    <source>
        <dbReference type="ARBA" id="ARBA00023163"/>
    </source>
</evidence>
<evidence type="ECO:0000256" key="2">
    <source>
        <dbReference type="ARBA" id="ARBA00023125"/>
    </source>
</evidence>
<dbReference type="InterPro" id="IPR014710">
    <property type="entry name" value="RmlC-like_jellyroll"/>
</dbReference>
<proteinExistence type="predicted"/>
<dbReference type="InterPro" id="IPR036388">
    <property type="entry name" value="WH-like_DNA-bd_sf"/>
</dbReference>
<evidence type="ECO:0000313" key="6">
    <source>
        <dbReference type="EMBL" id="RBP03037.1"/>
    </source>
</evidence>